<dbReference type="Pfam" id="PF08843">
    <property type="entry name" value="AbiEii"/>
    <property type="match status" value="1"/>
</dbReference>
<name>A0A6C2UFQ3_9BACT</name>
<evidence type="ECO:0000313" key="1">
    <source>
        <dbReference type="EMBL" id="VGO18749.1"/>
    </source>
</evidence>
<reference evidence="1 2" key="1">
    <citation type="submission" date="2019-04" db="EMBL/GenBank/DDBJ databases">
        <authorList>
            <person name="Van Vliet M D."/>
        </authorList>
    </citation>
    <scope>NUCLEOTIDE SEQUENCE [LARGE SCALE GENOMIC DNA]</scope>
    <source>
        <strain evidence="1 2">F21</strain>
    </source>
</reference>
<dbReference type="InterPro" id="IPR014942">
    <property type="entry name" value="AbiEii"/>
</dbReference>
<dbReference type="Proteomes" id="UP000346198">
    <property type="component" value="Unassembled WGS sequence"/>
</dbReference>
<dbReference type="EMBL" id="CAAHFH010000001">
    <property type="protein sequence ID" value="VGO18749.1"/>
    <property type="molecule type" value="Genomic_DNA"/>
</dbReference>
<keyword evidence="2" id="KW-1185">Reference proteome</keyword>
<evidence type="ECO:0000313" key="2">
    <source>
        <dbReference type="Proteomes" id="UP000346198"/>
    </source>
</evidence>
<organism evidence="1 2">
    <name type="scientific">Pontiella sulfatireligans</name>
    <dbReference type="NCBI Taxonomy" id="2750658"/>
    <lineage>
        <taxon>Bacteria</taxon>
        <taxon>Pseudomonadati</taxon>
        <taxon>Kiritimatiellota</taxon>
        <taxon>Kiritimatiellia</taxon>
        <taxon>Kiritimatiellales</taxon>
        <taxon>Pontiellaceae</taxon>
        <taxon>Pontiella</taxon>
    </lineage>
</organism>
<sequence>MAASIKSRLLNKSKTEGLAFNQVLQQYAMERFLYRLSESRHADSFYLKGALLFWVWNLAGRRTTMDIALLGFLDNSLELIRKTFSEICTLSVIDDGLHFDEDTLRSQRIKEDADYEGVRVLFRAQLDTAQVTMQIDIGFGDSIGQKACKRDFPALLDLPVPRLQCYPVETVIAEKFEAMVKLELLNSRMKDFYDI</sequence>
<evidence type="ECO:0008006" key="3">
    <source>
        <dbReference type="Google" id="ProtNLM"/>
    </source>
</evidence>
<accession>A0A6C2UFQ3</accession>
<dbReference type="AlphaFoldDB" id="A0A6C2UFQ3"/>
<dbReference type="RefSeq" id="WP_136060204.1">
    <property type="nucleotide sequence ID" value="NZ_CAAHFH010000001.1"/>
</dbReference>
<gene>
    <name evidence="1" type="ORF">SCARR_00802</name>
</gene>
<protein>
    <recommendedName>
        <fullName evidence="3">Nucleotidyl transferase AbiEii/AbiGii toxin family protein</fullName>
    </recommendedName>
</protein>
<proteinExistence type="predicted"/>